<protein>
    <submittedName>
        <fullName evidence="2">Uncharacterized protein</fullName>
    </submittedName>
</protein>
<keyword evidence="3" id="KW-1185">Reference proteome</keyword>
<feature type="region of interest" description="Disordered" evidence="1">
    <location>
        <begin position="133"/>
        <end position="152"/>
    </location>
</feature>
<comment type="caution">
    <text evidence="2">The sequence shown here is derived from an EMBL/GenBank/DDBJ whole genome shotgun (WGS) entry which is preliminary data.</text>
</comment>
<name>A0AAE0GKU2_9CHLO</name>
<organism evidence="2 3">
    <name type="scientific">Cymbomonas tetramitiformis</name>
    <dbReference type="NCBI Taxonomy" id="36881"/>
    <lineage>
        <taxon>Eukaryota</taxon>
        <taxon>Viridiplantae</taxon>
        <taxon>Chlorophyta</taxon>
        <taxon>Pyramimonadophyceae</taxon>
        <taxon>Pyramimonadales</taxon>
        <taxon>Pyramimonadaceae</taxon>
        <taxon>Cymbomonas</taxon>
    </lineage>
</organism>
<evidence type="ECO:0000256" key="1">
    <source>
        <dbReference type="SAM" id="MobiDB-lite"/>
    </source>
</evidence>
<feature type="region of interest" description="Disordered" evidence="1">
    <location>
        <begin position="1"/>
        <end position="51"/>
    </location>
</feature>
<evidence type="ECO:0000313" key="2">
    <source>
        <dbReference type="EMBL" id="KAK3280090.1"/>
    </source>
</evidence>
<dbReference type="Proteomes" id="UP001190700">
    <property type="component" value="Unassembled WGS sequence"/>
</dbReference>
<evidence type="ECO:0000313" key="3">
    <source>
        <dbReference type="Proteomes" id="UP001190700"/>
    </source>
</evidence>
<dbReference type="EMBL" id="LGRX02004542">
    <property type="protein sequence ID" value="KAK3280090.1"/>
    <property type="molecule type" value="Genomic_DNA"/>
</dbReference>
<reference evidence="2 3" key="1">
    <citation type="journal article" date="2015" name="Genome Biol. Evol.">
        <title>Comparative Genomics of a Bacterivorous Green Alga Reveals Evolutionary Causalities and Consequences of Phago-Mixotrophic Mode of Nutrition.</title>
        <authorList>
            <person name="Burns J.A."/>
            <person name="Paasch A."/>
            <person name="Narechania A."/>
            <person name="Kim E."/>
        </authorList>
    </citation>
    <scope>NUCLEOTIDE SEQUENCE [LARGE SCALE GENOMIC DNA]</scope>
    <source>
        <strain evidence="2 3">PLY_AMNH</strain>
    </source>
</reference>
<dbReference type="AlphaFoldDB" id="A0AAE0GKU2"/>
<accession>A0AAE0GKU2</accession>
<sequence>MESGSSCSEDPESLSRALRQNNSRPTPRTPKRPLPPDAAYTPAKRSVDSARRVRQRSLDLIKLHAGEYAASIAPDWVVKVVANIDRYHWEMLETHLNAATQLRQDIETVKEQAKAPLRQAQARIAQLEEELNRESQIRAESEQRLHDSSAMQEEKMKAVEQAELVAAAAIADVADLSSQLENERHVGRQLKTQRLVRTHDLRQNLLKVKGDLRGERRNRKASEKNLYCLEQVHKATCDEKEDMEHKLTEVQDNWSRQRTYLISQVNALRTSMAAAGASPLRCQTCGSLVPLTESTIMNSQHRDPENCRGLSATRPGASSGESNLRQKSFLRDNADQSASEWSNCRDSEILESMDPRLGEYWAGAANHADFHTGQYHARSVKTELDDPVAPSKVRSSSVIFQPRNAWVP</sequence>
<feature type="region of interest" description="Disordered" evidence="1">
    <location>
        <begin position="299"/>
        <end position="325"/>
    </location>
</feature>
<proteinExistence type="predicted"/>
<gene>
    <name evidence="2" type="ORF">CYMTET_12057</name>
</gene>